<evidence type="ECO:0000256" key="4">
    <source>
        <dbReference type="ARBA" id="ARBA00022692"/>
    </source>
</evidence>
<organism evidence="9 10">
    <name type="scientific">Nitratifractor salsuginis (strain DSM 16511 / JCM 12458 / E9I37-1)</name>
    <dbReference type="NCBI Taxonomy" id="749222"/>
    <lineage>
        <taxon>Bacteria</taxon>
        <taxon>Pseudomonadati</taxon>
        <taxon>Campylobacterota</taxon>
        <taxon>Epsilonproteobacteria</taxon>
        <taxon>Campylobacterales</taxon>
        <taxon>Sulfurovaceae</taxon>
        <taxon>Nitratifractor</taxon>
    </lineage>
</organism>
<dbReference type="Pfam" id="PF03349">
    <property type="entry name" value="Toluene_X"/>
    <property type="match status" value="1"/>
</dbReference>
<evidence type="ECO:0000256" key="7">
    <source>
        <dbReference type="ARBA" id="ARBA00023237"/>
    </source>
</evidence>
<reference evidence="9 10" key="1">
    <citation type="journal article" date="2011" name="Stand. Genomic Sci.">
        <title>Complete genome sequence of Nitratifractor salsuginis type strain (E9I37-1).</title>
        <authorList>
            <person name="Anderson I."/>
            <person name="Sikorski J."/>
            <person name="Zeytun A."/>
            <person name="Nolan M."/>
            <person name="Lapidus A."/>
            <person name="Lucas S."/>
            <person name="Hammon N."/>
            <person name="Deshpande S."/>
            <person name="Cheng J.F."/>
            <person name="Tapia R."/>
            <person name="Han C."/>
            <person name="Goodwin L."/>
            <person name="Pitluck S."/>
            <person name="Liolios K."/>
            <person name="Pagani I."/>
            <person name="Ivanova N."/>
            <person name="Huntemann M."/>
            <person name="Mavromatis K."/>
            <person name="Ovchinikova G."/>
            <person name="Pati A."/>
            <person name="Chen A."/>
            <person name="Palaniappan K."/>
            <person name="Land M."/>
            <person name="Hauser L."/>
            <person name="Brambilla E.M."/>
            <person name="Ngatchou-Djao O.D."/>
            <person name="Rohde M."/>
            <person name="Tindall B.J."/>
            <person name="Goker M."/>
            <person name="Detter J.C."/>
            <person name="Woyke T."/>
            <person name="Bristow J."/>
            <person name="Eisen J.A."/>
            <person name="Markowitz V."/>
            <person name="Hugenholtz P."/>
            <person name="Klenk H.P."/>
            <person name="Kyrpides N.C."/>
        </authorList>
    </citation>
    <scope>NUCLEOTIDE SEQUENCE [LARGE SCALE GENOMIC DNA]</scope>
    <source>
        <strain evidence="10">DSM 16511 / JCM 12458 / E9I37-1</strain>
    </source>
</reference>
<gene>
    <name evidence="9" type="ordered locus">Nitsa_0866</name>
</gene>
<keyword evidence="7" id="KW-0998">Cell outer membrane</keyword>
<keyword evidence="10" id="KW-1185">Reference proteome</keyword>
<evidence type="ECO:0000313" key="10">
    <source>
        <dbReference type="Proteomes" id="UP000008633"/>
    </source>
</evidence>
<dbReference type="GO" id="GO:0015483">
    <property type="term" value="F:long-chain fatty acid transporting porin activity"/>
    <property type="evidence" value="ECO:0007669"/>
    <property type="project" value="TreeGrafter"/>
</dbReference>
<evidence type="ECO:0000256" key="3">
    <source>
        <dbReference type="ARBA" id="ARBA00022452"/>
    </source>
</evidence>
<dbReference type="OrthoDB" id="9922at2"/>
<sequence length="416" mass="44213">MKLNHLVKGSMILSMVASTALYATNGDTLVGVGAKTRSMGGAGIAFSHGAESTLVNPALITYVDDTEISFGGTIFMPDIHTSLTANTQNGPVTDEADSDADLSMIPAVAIVSHLDNGVHIGAGMYGTAGMGTDFRGLGPSNWMPGNSKLFDMETTLQLMQFVVPVAYKTGGLSIGIAPIVQYGSLDIHYVMHGQNGQPGTVSPGQKQDFGFGANIGMTYDFGNGLSVGAMYKSKVKMDYGNTLRAAAAPFGIQLDGHLDQPAEFGIGLGWRSGPHGIAIDWKRIQWSHAAGYEDFDWDDQDVFAIGYQYDAGTWSVRVGYNHGKTPINLSDGSTQQGAAKDMFNLLGFPATAEDHITAGGSYQFSKNFSADFTVVYALNEKHSANVGGAFGYPAQAVTIKNEHKELGLTVQLNYKF</sequence>
<keyword evidence="3" id="KW-1134">Transmembrane beta strand</keyword>
<evidence type="ECO:0000313" key="9">
    <source>
        <dbReference type="EMBL" id="ADV46126.1"/>
    </source>
</evidence>
<reference evidence="10" key="2">
    <citation type="submission" date="2011-01" db="EMBL/GenBank/DDBJ databases">
        <title>The complete genome of Nitratifractor salsuginis DSM 16511.</title>
        <authorList>
            <consortium name="US DOE Joint Genome Institute (JGI-PGF)"/>
            <person name="Lucas S."/>
            <person name="Copeland A."/>
            <person name="Lapidus A."/>
            <person name="Bruce D."/>
            <person name="Goodwin L."/>
            <person name="Pitluck S."/>
            <person name="Kyrpides N."/>
            <person name="Mavromatis K."/>
            <person name="Ivanova N."/>
            <person name="Mikhailova N."/>
            <person name="Zeytun A."/>
            <person name="Detter J.C."/>
            <person name="Tapia R."/>
            <person name="Han C."/>
            <person name="Land M."/>
            <person name="Hauser L."/>
            <person name="Markowitz V."/>
            <person name="Cheng J.-F."/>
            <person name="Hugenholtz P."/>
            <person name="Woyke T."/>
            <person name="Wu D."/>
            <person name="Tindall B."/>
            <person name="Schuetze A."/>
            <person name="Brambilla E."/>
            <person name="Klenk H.-P."/>
            <person name="Eisen J.A."/>
        </authorList>
    </citation>
    <scope>NUCLEOTIDE SEQUENCE [LARGE SCALE GENOMIC DNA]</scope>
    <source>
        <strain evidence="10">DSM 16511 / JCM 12458 / E9I37-1</strain>
    </source>
</reference>
<dbReference type="KEGG" id="nsa:Nitsa_0866"/>
<dbReference type="Proteomes" id="UP000008633">
    <property type="component" value="Chromosome"/>
</dbReference>
<dbReference type="EMBL" id="CP002452">
    <property type="protein sequence ID" value="ADV46126.1"/>
    <property type="molecule type" value="Genomic_DNA"/>
</dbReference>
<dbReference type="PANTHER" id="PTHR35093:SF8">
    <property type="entry name" value="OUTER MEMBRANE PROTEIN NMB0088-RELATED"/>
    <property type="match status" value="1"/>
</dbReference>
<comment type="subcellular location">
    <subcellularLocation>
        <location evidence="1">Cell outer membrane</location>
        <topology evidence="1">Multi-pass membrane protein</topology>
    </subcellularLocation>
</comment>
<keyword evidence="4" id="KW-0812">Transmembrane</keyword>
<dbReference type="InterPro" id="IPR005017">
    <property type="entry name" value="OMPP1/FadL/TodX"/>
</dbReference>
<feature type="chain" id="PRO_5003212695" evidence="8">
    <location>
        <begin position="24"/>
        <end position="416"/>
    </location>
</feature>
<dbReference type="GO" id="GO:0009279">
    <property type="term" value="C:cell outer membrane"/>
    <property type="evidence" value="ECO:0007669"/>
    <property type="project" value="UniProtKB-SubCell"/>
</dbReference>
<evidence type="ECO:0000256" key="2">
    <source>
        <dbReference type="ARBA" id="ARBA00008163"/>
    </source>
</evidence>
<dbReference type="PANTHER" id="PTHR35093">
    <property type="entry name" value="OUTER MEMBRANE PROTEIN NMB0088-RELATED"/>
    <property type="match status" value="1"/>
</dbReference>
<dbReference type="STRING" id="749222.Nitsa_0866"/>
<keyword evidence="6" id="KW-0472">Membrane</keyword>
<dbReference type="HOGENOM" id="CLU_035981_1_2_7"/>
<evidence type="ECO:0000256" key="6">
    <source>
        <dbReference type="ARBA" id="ARBA00023136"/>
    </source>
</evidence>
<dbReference type="Gene3D" id="2.40.160.60">
    <property type="entry name" value="Outer membrane protein transport protein (OMPP1/FadL/TodX)"/>
    <property type="match status" value="1"/>
</dbReference>
<name>E6X2R0_NITSE</name>
<evidence type="ECO:0000256" key="5">
    <source>
        <dbReference type="ARBA" id="ARBA00022729"/>
    </source>
</evidence>
<dbReference type="SUPFAM" id="SSF56935">
    <property type="entry name" value="Porins"/>
    <property type="match status" value="1"/>
</dbReference>
<feature type="signal peptide" evidence="8">
    <location>
        <begin position="1"/>
        <end position="23"/>
    </location>
</feature>
<proteinExistence type="inferred from homology"/>
<evidence type="ECO:0000256" key="1">
    <source>
        <dbReference type="ARBA" id="ARBA00004571"/>
    </source>
</evidence>
<protein>
    <submittedName>
        <fullName evidence="9">Membrane protein involved in aromatic hydrocarbon degradation</fullName>
    </submittedName>
</protein>
<accession>E6X2R0</accession>
<dbReference type="RefSeq" id="WP_013553820.1">
    <property type="nucleotide sequence ID" value="NC_014935.1"/>
</dbReference>
<dbReference type="AlphaFoldDB" id="E6X2R0"/>
<keyword evidence="5 8" id="KW-0732">Signal</keyword>
<dbReference type="eggNOG" id="COG2067">
    <property type="taxonomic scope" value="Bacteria"/>
</dbReference>
<comment type="similarity">
    <text evidence="2">Belongs to the OmpP1/FadL family.</text>
</comment>
<evidence type="ECO:0000256" key="8">
    <source>
        <dbReference type="SAM" id="SignalP"/>
    </source>
</evidence>